<evidence type="ECO:0000313" key="3">
    <source>
        <dbReference type="Proteomes" id="UP000320011"/>
    </source>
</evidence>
<dbReference type="Gene3D" id="1.10.10.10">
    <property type="entry name" value="Winged helix-like DNA-binding domain superfamily/Winged helix DNA-binding domain"/>
    <property type="match status" value="1"/>
</dbReference>
<dbReference type="OrthoDB" id="3232131at2"/>
<dbReference type="RefSeq" id="WP_144592236.1">
    <property type="nucleotide sequence ID" value="NZ_VJWX01000445.1"/>
</dbReference>
<dbReference type="InterPro" id="IPR036388">
    <property type="entry name" value="WH-like_DNA-bd_sf"/>
</dbReference>
<dbReference type="Pfam" id="PF12840">
    <property type="entry name" value="HTH_20"/>
    <property type="match status" value="1"/>
</dbReference>
<organism evidence="2 3">
    <name type="scientific">Amycolatopsis rhizosphaerae</name>
    <dbReference type="NCBI Taxonomy" id="2053003"/>
    <lineage>
        <taxon>Bacteria</taxon>
        <taxon>Bacillati</taxon>
        <taxon>Actinomycetota</taxon>
        <taxon>Actinomycetes</taxon>
        <taxon>Pseudonocardiales</taxon>
        <taxon>Pseudonocardiaceae</taxon>
        <taxon>Amycolatopsis</taxon>
    </lineage>
</organism>
<dbReference type="GO" id="GO:0097063">
    <property type="term" value="F:cadmium ion sensor activity"/>
    <property type="evidence" value="ECO:0007669"/>
    <property type="project" value="TreeGrafter"/>
</dbReference>
<dbReference type="NCBIfam" id="NF033788">
    <property type="entry name" value="HTH_metalloreg"/>
    <property type="match status" value="1"/>
</dbReference>
<dbReference type="Proteomes" id="UP000320011">
    <property type="component" value="Unassembled WGS sequence"/>
</dbReference>
<accession>A0A558AWD5</accession>
<dbReference type="InterPro" id="IPR001845">
    <property type="entry name" value="HTH_ArsR_DNA-bd_dom"/>
</dbReference>
<dbReference type="InterPro" id="IPR052543">
    <property type="entry name" value="HTH_Metal-responsive_Reg"/>
</dbReference>
<dbReference type="GO" id="GO:0003700">
    <property type="term" value="F:DNA-binding transcription factor activity"/>
    <property type="evidence" value="ECO:0007669"/>
    <property type="project" value="InterPro"/>
</dbReference>
<dbReference type="PROSITE" id="PS50987">
    <property type="entry name" value="HTH_ARSR_2"/>
    <property type="match status" value="1"/>
</dbReference>
<proteinExistence type="predicted"/>
<name>A0A558AWD5_9PSEU</name>
<gene>
    <name evidence="2" type="ORF">FNH05_30115</name>
</gene>
<dbReference type="PRINTS" id="PR00778">
    <property type="entry name" value="HTHARSR"/>
</dbReference>
<dbReference type="AlphaFoldDB" id="A0A558AWD5"/>
<dbReference type="PANTHER" id="PTHR39168:SF1">
    <property type="entry name" value="TRANSCRIPTIONAL REGULATORY PROTEIN"/>
    <property type="match status" value="1"/>
</dbReference>
<sequence length="229" mass="24656">MNTLALAEVAAVLADQSRATMCLALLDGRAWTVGELATAAGISPSTASEHVTRLRDAGFVTGARQGRHSYVRITDPRVAELIEQLAQHAERRPVRGLRESVRARRLSFARTCYDHLAGILGVAVRDGMLRTGLVDLASGLTVTEQGRAVLAELGVPVPAPRDRPLLRECLDWTERREHFGGALGAALLGHAVAEGWLDRKPHRAILLRRTEPFARLGVAETVLTGAVAA</sequence>
<dbReference type="SUPFAM" id="SSF46785">
    <property type="entry name" value="Winged helix' DNA-binding domain"/>
    <property type="match status" value="1"/>
</dbReference>
<dbReference type="GO" id="GO:0003677">
    <property type="term" value="F:DNA binding"/>
    <property type="evidence" value="ECO:0007669"/>
    <property type="project" value="TreeGrafter"/>
</dbReference>
<dbReference type="SMART" id="SM00418">
    <property type="entry name" value="HTH_ARSR"/>
    <property type="match status" value="1"/>
</dbReference>
<dbReference type="GO" id="GO:0010288">
    <property type="term" value="P:response to lead ion"/>
    <property type="evidence" value="ECO:0007669"/>
    <property type="project" value="TreeGrafter"/>
</dbReference>
<feature type="domain" description="HTH arsR-type" evidence="1">
    <location>
        <begin position="1"/>
        <end position="93"/>
    </location>
</feature>
<dbReference type="InterPro" id="IPR011991">
    <property type="entry name" value="ArsR-like_HTH"/>
</dbReference>
<evidence type="ECO:0000259" key="1">
    <source>
        <dbReference type="PROSITE" id="PS50987"/>
    </source>
</evidence>
<comment type="caution">
    <text evidence="2">The sequence shown here is derived from an EMBL/GenBank/DDBJ whole genome shotgun (WGS) entry which is preliminary data.</text>
</comment>
<reference evidence="2 3" key="2">
    <citation type="submission" date="2019-08" db="EMBL/GenBank/DDBJ databases">
        <title>Amycolatopsis acidicola sp. nov., isolated from peat swamp forest soil.</title>
        <authorList>
            <person name="Srisuk N."/>
        </authorList>
    </citation>
    <scope>NUCLEOTIDE SEQUENCE [LARGE SCALE GENOMIC DNA]</scope>
    <source>
        <strain evidence="2 3">TBRC 6029</strain>
    </source>
</reference>
<dbReference type="PANTHER" id="PTHR39168">
    <property type="entry name" value="TRANSCRIPTIONAL REGULATOR-RELATED"/>
    <property type="match status" value="1"/>
</dbReference>
<reference evidence="2 3" key="1">
    <citation type="submission" date="2019-07" db="EMBL/GenBank/DDBJ databases">
        <authorList>
            <person name="Duangmal K."/>
            <person name="Teo W.F.A."/>
        </authorList>
    </citation>
    <scope>NUCLEOTIDE SEQUENCE [LARGE SCALE GENOMIC DNA]</scope>
    <source>
        <strain evidence="2 3">TBRC 6029</strain>
    </source>
</reference>
<evidence type="ECO:0000313" key="2">
    <source>
        <dbReference type="EMBL" id="TVT28574.1"/>
    </source>
</evidence>
<dbReference type="GO" id="GO:0032791">
    <property type="term" value="F:lead ion binding"/>
    <property type="evidence" value="ECO:0007669"/>
    <property type="project" value="TreeGrafter"/>
</dbReference>
<dbReference type="EMBL" id="VJWX01000445">
    <property type="protein sequence ID" value="TVT28574.1"/>
    <property type="molecule type" value="Genomic_DNA"/>
</dbReference>
<keyword evidence="3" id="KW-1185">Reference proteome</keyword>
<dbReference type="GO" id="GO:0046686">
    <property type="term" value="P:response to cadmium ion"/>
    <property type="evidence" value="ECO:0007669"/>
    <property type="project" value="TreeGrafter"/>
</dbReference>
<dbReference type="CDD" id="cd00090">
    <property type="entry name" value="HTH_ARSR"/>
    <property type="match status" value="1"/>
</dbReference>
<dbReference type="InterPro" id="IPR036390">
    <property type="entry name" value="WH_DNA-bd_sf"/>
</dbReference>
<protein>
    <submittedName>
        <fullName evidence="2">Helix-turn-helix transcriptional regulator</fullName>
    </submittedName>
</protein>